<accession>A0A1M4UXL5</accession>
<dbReference type="InterPro" id="IPR050864">
    <property type="entry name" value="Bacterial_PTS_Sugar_Transport"/>
</dbReference>
<dbReference type="GO" id="GO:0005886">
    <property type="term" value="C:plasma membrane"/>
    <property type="evidence" value="ECO:0007669"/>
    <property type="project" value="UniProtKB-SubCell"/>
</dbReference>
<dbReference type="InterPro" id="IPR013014">
    <property type="entry name" value="PTS_EIIC_2"/>
</dbReference>
<keyword evidence="3" id="KW-1003">Cell membrane</keyword>
<evidence type="ECO:0000313" key="11">
    <source>
        <dbReference type="EMBL" id="SHE61415.1"/>
    </source>
</evidence>
<dbReference type="RefSeq" id="WP_073269841.1">
    <property type="nucleotide sequence ID" value="NZ_FQTU01000004.1"/>
</dbReference>
<evidence type="ECO:0000256" key="3">
    <source>
        <dbReference type="ARBA" id="ARBA00022475"/>
    </source>
</evidence>
<organism evidence="11 12">
    <name type="scientific">Alkalibacter saccharofermentans DSM 14828</name>
    <dbReference type="NCBI Taxonomy" id="1120975"/>
    <lineage>
        <taxon>Bacteria</taxon>
        <taxon>Bacillati</taxon>
        <taxon>Bacillota</taxon>
        <taxon>Clostridia</taxon>
        <taxon>Eubacteriales</taxon>
        <taxon>Eubacteriaceae</taxon>
        <taxon>Alkalibacter</taxon>
    </lineage>
</organism>
<dbReference type="AlphaFoldDB" id="A0A1M4UXL5"/>
<keyword evidence="5" id="KW-0598">Phosphotransferase system</keyword>
<feature type="transmembrane region" description="Helical" evidence="9">
    <location>
        <begin position="303"/>
        <end position="327"/>
    </location>
</feature>
<reference evidence="11 12" key="1">
    <citation type="submission" date="2016-11" db="EMBL/GenBank/DDBJ databases">
        <authorList>
            <person name="Jaros S."/>
            <person name="Januszkiewicz K."/>
            <person name="Wedrychowicz H."/>
        </authorList>
    </citation>
    <scope>NUCLEOTIDE SEQUENCE [LARGE SCALE GENOMIC DNA]</scope>
    <source>
        <strain evidence="11 12">DSM 14828</strain>
    </source>
</reference>
<dbReference type="Pfam" id="PF02378">
    <property type="entry name" value="PTS_EIIC"/>
    <property type="match status" value="1"/>
</dbReference>
<proteinExistence type="predicted"/>
<feature type="transmembrane region" description="Helical" evidence="9">
    <location>
        <begin position="176"/>
        <end position="194"/>
    </location>
</feature>
<keyword evidence="4" id="KW-0762">Sugar transport</keyword>
<keyword evidence="2" id="KW-0813">Transport</keyword>
<evidence type="ECO:0000256" key="6">
    <source>
        <dbReference type="ARBA" id="ARBA00022692"/>
    </source>
</evidence>
<dbReference type="InterPro" id="IPR006327">
    <property type="entry name" value="PTS_IIC_fruc"/>
</dbReference>
<dbReference type="PANTHER" id="PTHR30505">
    <property type="entry name" value="FRUCTOSE-LIKE PERMEASE"/>
    <property type="match status" value="1"/>
</dbReference>
<evidence type="ECO:0000256" key="1">
    <source>
        <dbReference type="ARBA" id="ARBA00004429"/>
    </source>
</evidence>
<comment type="subcellular location">
    <subcellularLocation>
        <location evidence="1">Cell inner membrane</location>
        <topology evidence="1">Multi-pass membrane protein</topology>
    </subcellularLocation>
</comment>
<dbReference type="GO" id="GO:0008982">
    <property type="term" value="F:protein-N(PI)-phosphohistidine-sugar phosphotransferase activity"/>
    <property type="evidence" value="ECO:0007669"/>
    <property type="project" value="InterPro"/>
</dbReference>
<dbReference type="STRING" id="1120975.SAMN02746064_00852"/>
<evidence type="ECO:0000256" key="8">
    <source>
        <dbReference type="ARBA" id="ARBA00023136"/>
    </source>
</evidence>
<keyword evidence="6 9" id="KW-0812">Transmembrane</keyword>
<dbReference type="PROSITE" id="PS51104">
    <property type="entry name" value="PTS_EIIC_TYPE_2"/>
    <property type="match status" value="1"/>
</dbReference>
<dbReference type="EMBL" id="FQTU01000004">
    <property type="protein sequence ID" value="SHE61415.1"/>
    <property type="molecule type" value="Genomic_DNA"/>
</dbReference>
<feature type="transmembrane region" description="Helical" evidence="9">
    <location>
        <begin position="214"/>
        <end position="235"/>
    </location>
</feature>
<name>A0A1M4UXL5_9FIRM</name>
<evidence type="ECO:0000259" key="10">
    <source>
        <dbReference type="PROSITE" id="PS51104"/>
    </source>
</evidence>
<gene>
    <name evidence="11" type="ORF">SAMN02746064_00852</name>
</gene>
<keyword evidence="7 9" id="KW-1133">Transmembrane helix</keyword>
<evidence type="ECO:0000256" key="2">
    <source>
        <dbReference type="ARBA" id="ARBA00022448"/>
    </source>
</evidence>
<keyword evidence="12" id="KW-1185">Reference proteome</keyword>
<dbReference type="InterPro" id="IPR003352">
    <property type="entry name" value="PTS_EIIC"/>
</dbReference>
<protein>
    <submittedName>
        <fullName evidence="11">PTS system, fructose-specific IIC-like component</fullName>
    </submittedName>
</protein>
<evidence type="ECO:0000256" key="4">
    <source>
        <dbReference type="ARBA" id="ARBA00022597"/>
    </source>
</evidence>
<feature type="transmembrane region" description="Helical" evidence="9">
    <location>
        <begin position="54"/>
        <end position="76"/>
    </location>
</feature>
<evidence type="ECO:0000313" key="12">
    <source>
        <dbReference type="Proteomes" id="UP000184251"/>
    </source>
</evidence>
<feature type="transmembrane region" description="Helical" evidence="9">
    <location>
        <begin position="88"/>
        <end position="118"/>
    </location>
</feature>
<feature type="transmembrane region" description="Helical" evidence="9">
    <location>
        <begin position="247"/>
        <end position="267"/>
    </location>
</feature>
<feature type="transmembrane region" description="Helical" evidence="9">
    <location>
        <begin position="21"/>
        <end position="42"/>
    </location>
</feature>
<feature type="transmembrane region" description="Helical" evidence="9">
    <location>
        <begin position="130"/>
        <end position="156"/>
    </location>
</feature>
<keyword evidence="8 9" id="KW-0472">Membrane</keyword>
<evidence type="ECO:0000256" key="7">
    <source>
        <dbReference type="ARBA" id="ARBA00022989"/>
    </source>
</evidence>
<dbReference type="GO" id="GO:0090563">
    <property type="term" value="F:protein-phosphocysteine-sugar phosphotransferase activity"/>
    <property type="evidence" value="ECO:0007669"/>
    <property type="project" value="TreeGrafter"/>
</dbReference>
<dbReference type="Proteomes" id="UP000184251">
    <property type="component" value="Unassembled WGS sequence"/>
</dbReference>
<dbReference type="NCBIfam" id="TIGR01427">
    <property type="entry name" value="PTS_IIC_fructo"/>
    <property type="match status" value="1"/>
</dbReference>
<dbReference type="GO" id="GO:0009401">
    <property type="term" value="P:phosphoenolpyruvate-dependent sugar phosphotransferase system"/>
    <property type="evidence" value="ECO:0007669"/>
    <property type="project" value="UniProtKB-KW"/>
</dbReference>
<sequence length="350" mass="35598">MNELMEILKDTRKHLMTGVSHMIPIVVAGGVLIALSVAMSGSPSVPDEGTFLKGIFDIGAAGFALMVPFLAAYIAYSIADRPGLAPGAIGGFLCNSIGAGFLGGLIVGIIAGIIAHLLKKIQVPTTLKPVMPIFVIPLVTTLLVGSLVMWGIGAPIASMMEGLTNWLVALNTGNKILLGAIIGAMCAFDMGGPVGKVAYTFGVGLLGSGVTTVMGAVGVGVCIPPLGMALATFLAPKKYTMGERENGKAALIMGTIAISEGAIPFAAMDPLRVIPSMMIGGSVGSALAMMFGATNAAPWGGLIVLPVIGNPIGYLVSVVVGVVITAFTVNALKTVVAEDADEDLEMEMLS</sequence>
<feature type="domain" description="PTS EIIC type-2" evidence="10">
    <location>
        <begin position="11"/>
        <end position="342"/>
    </location>
</feature>
<dbReference type="NCBIfam" id="NF007787">
    <property type="entry name" value="PRK10478.1"/>
    <property type="match status" value="1"/>
</dbReference>
<dbReference type="OrthoDB" id="9782569at2"/>
<evidence type="ECO:0000256" key="9">
    <source>
        <dbReference type="SAM" id="Phobius"/>
    </source>
</evidence>
<evidence type="ECO:0000256" key="5">
    <source>
        <dbReference type="ARBA" id="ARBA00022683"/>
    </source>
</evidence>
<dbReference type="GO" id="GO:0005351">
    <property type="term" value="F:carbohydrate:proton symporter activity"/>
    <property type="evidence" value="ECO:0007669"/>
    <property type="project" value="InterPro"/>
</dbReference>
<dbReference type="PANTHER" id="PTHR30505:SF34">
    <property type="entry name" value="FRUCTOSE-LIKE PERMEASE IIC COMPONENT 2"/>
    <property type="match status" value="1"/>
</dbReference>